<gene>
    <name evidence="2" type="ORF">FFWV33_11245</name>
</gene>
<dbReference type="InterPro" id="IPR013216">
    <property type="entry name" value="Methyltransf_11"/>
</dbReference>
<dbReference type="Gene3D" id="3.40.50.150">
    <property type="entry name" value="Vaccinia Virus protein VP39"/>
    <property type="match status" value="1"/>
</dbReference>
<dbReference type="Pfam" id="PF08241">
    <property type="entry name" value="Methyltransf_11"/>
    <property type="match status" value="1"/>
</dbReference>
<dbReference type="EMBL" id="CP020918">
    <property type="protein sequence ID" value="AWG22048.1"/>
    <property type="molecule type" value="Genomic_DNA"/>
</dbReference>
<evidence type="ECO:0000313" key="2">
    <source>
        <dbReference type="EMBL" id="AWG22048.1"/>
    </source>
</evidence>
<keyword evidence="3" id="KW-1185">Reference proteome</keyword>
<dbReference type="Proteomes" id="UP000244527">
    <property type="component" value="Chromosome"/>
</dbReference>
<reference evidence="2 3" key="1">
    <citation type="submission" date="2017-04" db="EMBL/GenBank/DDBJ databases">
        <title>Compelte genome sequence of WV33.</title>
        <authorList>
            <person name="Lee P.C."/>
        </authorList>
    </citation>
    <scope>NUCLEOTIDE SEQUENCE [LARGE SCALE GENOMIC DNA]</scope>
    <source>
        <strain evidence="2 3">WV33</strain>
    </source>
</reference>
<evidence type="ECO:0000259" key="1">
    <source>
        <dbReference type="Pfam" id="PF08241"/>
    </source>
</evidence>
<dbReference type="SUPFAM" id="SSF53335">
    <property type="entry name" value="S-adenosyl-L-methionine-dependent methyltransferases"/>
    <property type="match status" value="1"/>
</dbReference>
<dbReference type="GO" id="GO:0008757">
    <property type="term" value="F:S-adenosylmethionine-dependent methyltransferase activity"/>
    <property type="evidence" value="ECO:0007669"/>
    <property type="project" value="InterPro"/>
</dbReference>
<dbReference type="AlphaFoldDB" id="A0A2S1LE83"/>
<organism evidence="2 3">
    <name type="scientific">Flavobacterium faecale</name>
    <dbReference type="NCBI Taxonomy" id="1355330"/>
    <lineage>
        <taxon>Bacteria</taxon>
        <taxon>Pseudomonadati</taxon>
        <taxon>Bacteroidota</taxon>
        <taxon>Flavobacteriia</taxon>
        <taxon>Flavobacteriales</taxon>
        <taxon>Flavobacteriaceae</taxon>
        <taxon>Flavobacterium</taxon>
    </lineage>
</organism>
<dbReference type="InterPro" id="IPR029063">
    <property type="entry name" value="SAM-dependent_MTases_sf"/>
</dbReference>
<dbReference type="RefSeq" id="WP_108740980.1">
    <property type="nucleotide sequence ID" value="NZ_CP020918.1"/>
</dbReference>
<feature type="domain" description="Methyltransferase type 11" evidence="1">
    <location>
        <begin position="75"/>
        <end position="188"/>
    </location>
</feature>
<name>A0A2S1LE83_9FLAO</name>
<protein>
    <recommendedName>
        <fullName evidence="1">Methyltransferase type 11 domain-containing protein</fullName>
    </recommendedName>
</protein>
<evidence type="ECO:0000313" key="3">
    <source>
        <dbReference type="Proteomes" id="UP000244527"/>
    </source>
</evidence>
<proteinExistence type="predicted"/>
<dbReference type="CDD" id="cd02440">
    <property type="entry name" value="AdoMet_MTases"/>
    <property type="match status" value="1"/>
</dbReference>
<accession>A0A2S1LE83</accession>
<sequence>MNPVIRKLFYALPIPLRYAVRQVIYLPTDLFRKKNDLVPPKGMIFTGSGDYLQVGQTFFNHFQKYGKLTPDSSVLDIGSGIGRMSIPFTSYLSSKGRYEGFDIVEKGVKWCTKNISSRFSNFKYTLIPLRNDLYNHSTSEKAANLTFPYENDAFDFVFLTSVFTHMMPDDVENYIKEIKRVLKKDCICFSTFFILDEESTASMIKEGSKNFPHNYGDYSLMDKNVKEANVGYKKDFLYSLFEKYDLKVDHFIRGSWSGLQSGDFNEHQDVLIITKL</sequence>
<dbReference type="KEGG" id="ffa:FFWV33_11245"/>
<dbReference type="OrthoDB" id="9808140at2"/>